<dbReference type="GO" id="GO:0003677">
    <property type="term" value="F:DNA binding"/>
    <property type="evidence" value="ECO:0007669"/>
    <property type="project" value="UniProtKB-KW"/>
</dbReference>
<keyword evidence="1" id="KW-0067">ATP-binding</keyword>
<protein>
    <submittedName>
        <fullName evidence="5">TATA-BINDING PROTEIN-ASSOCIATED FACTOR 172</fullName>
    </submittedName>
</protein>
<keyword evidence="6" id="KW-1185">Reference proteome</keyword>
<evidence type="ECO:0000256" key="3">
    <source>
        <dbReference type="SAM" id="MobiDB-lite"/>
    </source>
</evidence>
<dbReference type="GO" id="GO:0004386">
    <property type="term" value="F:helicase activity"/>
    <property type="evidence" value="ECO:0007669"/>
    <property type="project" value="UniProtKB-KW"/>
</dbReference>
<dbReference type="Gene3D" id="1.25.10.10">
    <property type="entry name" value="Leucine-rich Repeat Variant"/>
    <property type="match status" value="2"/>
</dbReference>
<dbReference type="Proteomes" id="UP001151532">
    <property type="component" value="Chromosome 13"/>
</dbReference>
<sequence length="986" mass="109905">MAQQQSSRLNRLLTLLDTGSTQATRLTAAKQIGDIAKSHPQDLHSLLKKVSQNLHSKKWDTRVAAAQAIGAIAQNVKHVSLTELFASVETKMSEIGVSGLVEDLVACSDFHSQIISNGSFRSFDMNKVLEFGALLASGGQEYDIANDNSKNPRERLARQKQNLRRRLGLDVCEQFMDVNDVIKDEDLVVHKPDSQRNGLDHRFYKHPSVHNIQQLVASMVPSVISKRPSARELNLLKRKAKINSKDQVKNWSEDGDTEVACPQSSTPKGSNTDSFSFKKADADEEDNLEHDGDGRWPFHGFVEQLIVDMFDPVWEVRHGSVMALREILTHHGGSAGLVVPDLSFDALDELRERDYSNAIKREREIDLNLQVLTDENEPNPKRHKSEDVSYQTTDMMVSTSNLGSSDIGVKLEHSEWNLPGGQVNSQVDVASCVKMEPESYPNVASYSGEGAVGIVESKGYPEHQGSFMKLNLQNSSPENCELMNMVKLARHSSIKNNEFLQDCAIRFLCILSLDRFGDYVSDQVVAPVRETCAQALGAAFKYMHHSLVYETLNILLQMQRRPEWEIRHGSLLGIKYLVAVRQEMLPDLLGCILPACKAGLEDPDDDVRAVAADALIPTSAAIVSMKGRTLHSIVMLLWDILLDLDDLSPSTSSVMNLLAEIYSQEEMIPKKTSKEKQELDLNEVVHVDDVGEGRDLQENPYMLSTLAPRLWPFMRHSITSVRHSAIRTLERLLEAGYKRNISEPSSTSFWSSFILGDTLRIVFQNLLLESNEEILRCSERVWSLLVQCPAEDLEAAASLYMASWIELTTTPYGSPLDSTKMFWPVAPPRKSHFKAAAKMRAVRLENESCSSIGLDFETESILHERNGDASASTVKIIVGSDVEISVTNTRVITASALGMFASKLRGGSMQHVIDPLWNALISLSGVQRQVASMVLISLFKEIKRKESSETHGVMPAFPNHVEKLLFDLLSCSDPCTSNKRFSSSIF</sequence>
<dbReference type="PANTHER" id="PTHR36498:SF1">
    <property type="entry name" value="TATA-BINDING PROTEIN-ASSOCIATED FACTOR 172"/>
    <property type="match status" value="1"/>
</dbReference>
<reference evidence="5" key="1">
    <citation type="submission" date="2022-11" db="EMBL/GenBank/DDBJ databases">
        <authorList>
            <person name="Hyden B.L."/>
            <person name="Feng K."/>
            <person name="Yates T."/>
            <person name="Jawdy S."/>
            <person name="Smart L.B."/>
            <person name="Muchero W."/>
        </authorList>
    </citation>
    <scope>NUCLEOTIDE SEQUENCE</scope>
    <source>
        <tissue evidence="5">Shoot tip</tissue>
    </source>
</reference>
<dbReference type="GO" id="GO:0016887">
    <property type="term" value="F:ATP hydrolysis activity"/>
    <property type="evidence" value="ECO:0007669"/>
    <property type="project" value="InterPro"/>
</dbReference>
<evidence type="ECO:0000313" key="5">
    <source>
        <dbReference type="EMBL" id="KAJ6763216.1"/>
    </source>
</evidence>
<dbReference type="OrthoDB" id="10252227at2759"/>
<dbReference type="EMBL" id="JAPFFK010000005">
    <property type="protein sequence ID" value="KAJ6763216.1"/>
    <property type="molecule type" value="Genomic_DNA"/>
</dbReference>
<evidence type="ECO:0000313" key="6">
    <source>
        <dbReference type="Proteomes" id="UP001151532"/>
    </source>
</evidence>
<dbReference type="GO" id="GO:0017025">
    <property type="term" value="F:TBP-class protein binding"/>
    <property type="evidence" value="ECO:0007669"/>
    <property type="project" value="InterPro"/>
</dbReference>
<feature type="region of interest" description="Disordered" evidence="3">
    <location>
        <begin position="244"/>
        <end position="276"/>
    </location>
</feature>
<keyword evidence="1" id="KW-0378">Hydrolase</keyword>
<dbReference type="InterPro" id="IPR016024">
    <property type="entry name" value="ARM-type_fold"/>
</dbReference>
<organism evidence="5 6">
    <name type="scientific">Salix purpurea</name>
    <name type="common">Purple osier willow</name>
    <dbReference type="NCBI Taxonomy" id="77065"/>
    <lineage>
        <taxon>Eukaryota</taxon>
        <taxon>Viridiplantae</taxon>
        <taxon>Streptophyta</taxon>
        <taxon>Embryophyta</taxon>
        <taxon>Tracheophyta</taxon>
        <taxon>Spermatophyta</taxon>
        <taxon>Magnoliopsida</taxon>
        <taxon>eudicotyledons</taxon>
        <taxon>Gunneridae</taxon>
        <taxon>Pentapetalae</taxon>
        <taxon>rosids</taxon>
        <taxon>fabids</taxon>
        <taxon>Malpighiales</taxon>
        <taxon>Salicaceae</taxon>
        <taxon>Saliceae</taxon>
        <taxon>Salix</taxon>
    </lineage>
</organism>
<dbReference type="PANTHER" id="PTHR36498">
    <property type="entry name" value="TATA-BINDING PROTEIN-ASSOCIATED FACTOR 172"/>
    <property type="match status" value="1"/>
</dbReference>
<feature type="domain" description="Mot1 central" evidence="4">
    <location>
        <begin position="781"/>
        <end position="972"/>
    </location>
</feature>
<gene>
    <name evidence="5" type="ORF">OIU79_023874</name>
</gene>
<evidence type="ECO:0000256" key="2">
    <source>
        <dbReference type="ARBA" id="ARBA00023125"/>
    </source>
</evidence>
<dbReference type="Pfam" id="PF12054">
    <property type="entry name" value="DUF3535"/>
    <property type="match status" value="1"/>
</dbReference>
<feature type="compositionally biased region" description="Polar residues" evidence="3">
    <location>
        <begin position="262"/>
        <end position="275"/>
    </location>
</feature>
<dbReference type="InterPro" id="IPR022707">
    <property type="entry name" value="Mot1_central_dom"/>
</dbReference>
<dbReference type="SUPFAM" id="SSF48371">
    <property type="entry name" value="ARM repeat"/>
    <property type="match status" value="1"/>
</dbReference>
<proteinExistence type="predicted"/>
<keyword evidence="2" id="KW-0238">DNA-binding</keyword>
<name>A0A9Q0W9L9_SALPP</name>
<evidence type="ECO:0000256" key="1">
    <source>
        <dbReference type="ARBA" id="ARBA00022806"/>
    </source>
</evidence>
<evidence type="ECO:0000259" key="4">
    <source>
        <dbReference type="Pfam" id="PF12054"/>
    </source>
</evidence>
<dbReference type="AlphaFoldDB" id="A0A9Q0W9L9"/>
<accession>A0A9Q0W9L9</accession>
<dbReference type="InterPro" id="IPR044972">
    <property type="entry name" value="Mot1"/>
</dbReference>
<reference evidence="5" key="2">
    <citation type="journal article" date="2023" name="Int. J. Mol. Sci.">
        <title>De Novo Assembly and Annotation of 11 Diverse Shrub Willow (Salix) Genomes Reveals Novel Gene Organization in Sex-Linked Regions.</title>
        <authorList>
            <person name="Hyden B."/>
            <person name="Feng K."/>
            <person name="Yates T.B."/>
            <person name="Jawdy S."/>
            <person name="Cereghino C."/>
            <person name="Smart L.B."/>
            <person name="Muchero W."/>
        </authorList>
    </citation>
    <scope>NUCLEOTIDE SEQUENCE</scope>
    <source>
        <tissue evidence="5">Shoot tip</tissue>
    </source>
</reference>
<keyword evidence="1" id="KW-0347">Helicase</keyword>
<dbReference type="FunFam" id="1.25.10.10:FF:000642">
    <property type="entry name" value="TATA-binding protein-associated factor BTAF1"/>
    <property type="match status" value="1"/>
</dbReference>
<dbReference type="InterPro" id="IPR011989">
    <property type="entry name" value="ARM-like"/>
</dbReference>
<keyword evidence="1" id="KW-0547">Nucleotide-binding</keyword>
<comment type="caution">
    <text evidence="5">The sequence shown here is derived from an EMBL/GenBank/DDBJ whole genome shotgun (WGS) entry which is preliminary data.</text>
</comment>